<protein>
    <submittedName>
        <fullName evidence="1">Uncharacterized protein</fullName>
    </submittedName>
</protein>
<reference evidence="1" key="1">
    <citation type="journal article" date="2017" name="Front. Cell. Infect. Microbiol.">
        <title>The Distinct Transcriptional Response of the Midgut of Amblyomma sculptum and Amblyomma aureolatum Ticks to Rickettsia rickettsii Correlates to Their Differences in Susceptibility to Infection.</title>
        <authorList>
            <person name="Martins L.A."/>
            <person name="Galletti M.F.B.M."/>
            <person name="Ribeiro J.M."/>
            <person name="Fujita A."/>
            <person name="Costa F.B."/>
            <person name="Labruna M.B."/>
            <person name="Daffre S."/>
            <person name="Fogaca A.C."/>
        </authorList>
    </citation>
    <scope>NUCLEOTIDE SEQUENCE</scope>
</reference>
<feature type="non-terminal residue" evidence="1">
    <location>
        <position position="1"/>
    </location>
</feature>
<sequence>DYLKFKLPPFTAIQAALNAKEPVDGRMCRQIINSLYSVCCRITLYPSSRLYRFAIDSLLMKYPHLLGSDDETGRQMWVERLRAKFKNVRRALPDDVLNMYEFGGKWSSVAARRLVQKSTDKPDAEAVRRASRAVYFDRKIMATKLKTSQQSDVENAGTAVDSGFSELSQLLESKRRHDRIKEMPVEQAIIVFPCYRQESSLLAEFKALWKVDIAEAFEKGIKRLFLVLMN</sequence>
<name>A0A1E1XF35_9ACAR</name>
<evidence type="ECO:0000313" key="1">
    <source>
        <dbReference type="EMBL" id="JAT97853.1"/>
    </source>
</evidence>
<accession>A0A1E1XF35</accession>
<dbReference type="EMBL" id="GFAC01001335">
    <property type="protein sequence ID" value="JAT97853.1"/>
    <property type="molecule type" value="mRNA"/>
</dbReference>
<organism evidence="1">
    <name type="scientific">Amblyomma aureolatum</name>
    <dbReference type="NCBI Taxonomy" id="187763"/>
    <lineage>
        <taxon>Eukaryota</taxon>
        <taxon>Metazoa</taxon>
        <taxon>Ecdysozoa</taxon>
        <taxon>Arthropoda</taxon>
        <taxon>Chelicerata</taxon>
        <taxon>Arachnida</taxon>
        <taxon>Acari</taxon>
        <taxon>Parasitiformes</taxon>
        <taxon>Ixodida</taxon>
        <taxon>Ixodoidea</taxon>
        <taxon>Ixodidae</taxon>
        <taxon>Amblyomminae</taxon>
        <taxon>Amblyomma</taxon>
    </lineage>
</organism>
<proteinExistence type="evidence at transcript level"/>
<feature type="non-terminal residue" evidence="1">
    <location>
        <position position="230"/>
    </location>
</feature>
<dbReference type="AlphaFoldDB" id="A0A1E1XF35"/>